<keyword evidence="2" id="KW-1185">Reference proteome</keyword>
<dbReference type="InterPro" id="IPR014710">
    <property type="entry name" value="RmlC-like_jellyroll"/>
</dbReference>
<dbReference type="AlphaFoldDB" id="Q6BVP8"/>
<dbReference type="SUPFAM" id="SSF51182">
    <property type="entry name" value="RmlC-like cupins"/>
    <property type="match status" value="1"/>
</dbReference>
<dbReference type="HOGENOM" id="CLU_2399636_0_0_1"/>
<gene>
    <name evidence="1" type="ordered locus">DEHA2C00968g</name>
</gene>
<dbReference type="KEGG" id="dha:DEHA2C00968g"/>
<dbReference type="eggNOG" id="ENOG502R6B0">
    <property type="taxonomic scope" value="Eukaryota"/>
</dbReference>
<dbReference type="EMBL" id="CR382135">
    <property type="protein sequence ID" value="CAG85749.2"/>
    <property type="molecule type" value="Genomic_DNA"/>
</dbReference>
<dbReference type="InterPro" id="IPR047183">
    <property type="entry name" value="GDO-like"/>
</dbReference>
<proteinExistence type="predicted"/>
<dbReference type="Gene3D" id="2.60.120.10">
    <property type="entry name" value="Jelly Rolls"/>
    <property type="match status" value="1"/>
</dbReference>
<dbReference type="STRING" id="284592.Q6BVP8"/>
<evidence type="ECO:0000313" key="2">
    <source>
        <dbReference type="Proteomes" id="UP000000599"/>
    </source>
</evidence>
<dbReference type="InParanoid" id="Q6BVP8"/>
<accession>Q6BVP8</accession>
<dbReference type="PANTHER" id="PTHR41517">
    <property type="entry name" value="1,2-DIOXYGENASE PROTEIN-RELATED"/>
    <property type="match status" value="1"/>
</dbReference>
<dbReference type="InterPro" id="IPR011051">
    <property type="entry name" value="RmlC_Cupin_sf"/>
</dbReference>
<dbReference type="GeneID" id="2900253"/>
<dbReference type="GO" id="GO:0051213">
    <property type="term" value="F:dioxygenase activity"/>
    <property type="evidence" value="ECO:0007669"/>
    <property type="project" value="InterPro"/>
</dbReference>
<sequence>MPDTSEIQSSNAEKTEFLKGLKLRKVEPLWTMMSAMVPPVPQPKASPAVWEYKELRPLLTNAGRLVHAEESERILMLVNLSLQFSSIHHYLRI</sequence>
<protein>
    <submittedName>
        <fullName evidence="1">DEHA2C00968p</fullName>
    </submittedName>
</protein>
<name>Q6BVP8_DEBHA</name>
<organism evidence="1 2">
    <name type="scientific">Debaryomyces hansenii (strain ATCC 36239 / CBS 767 / BCRC 21394 / JCM 1990 / NBRC 0083 / IGC 2968)</name>
    <name type="common">Yeast</name>
    <name type="synonym">Torulaspora hansenii</name>
    <dbReference type="NCBI Taxonomy" id="284592"/>
    <lineage>
        <taxon>Eukaryota</taxon>
        <taxon>Fungi</taxon>
        <taxon>Dikarya</taxon>
        <taxon>Ascomycota</taxon>
        <taxon>Saccharomycotina</taxon>
        <taxon>Pichiomycetes</taxon>
        <taxon>Debaryomycetaceae</taxon>
        <taxon>Debaryomyces</taxon>
    </lineage>
</organism>
<dbReference type="PANTHER" id="PTHR41517:SF1">
    <property type="entry name" value="CUPIN"/>
    <property type="match status" value="1"/>
</dbReference>
<reference evidence="1 2" key="1">
    <citation type="journal article" date="2004" name="Nature">
        <title>Genome evolution in yeasts.</title>
        <authorList>
            <consortium name="Genolevures"/>
            <person name="Dujon B."/>
            <person name="Sherman D."/>
            <person name="Fischer G."/>
            <person name="Durrens P."/>
            <person name="Casaregola S."/>
            <person name="Lafontaine I."/>
            <person name="de Montigny J."/>
            <person name="Marck C."/>
            <person name="Neuveglise C."/>
            <person name="Talla E."/>
            <person name="Goffard N."/>
            <person name="Frangeul L."/>
            <person name="Aigle M."/>
            <person name="Anthouard V."/>
            <person name="Babour A."/>
            <person name="Barbe V."/>
            <person name="Barnay S."/>
            <person name="Blanchin S."/>
            <person name="Beckerich J.M."/>
            <person name="Beyne E."/>
            <person name="Bleykasten C."/>
            <person name="Boisrame A."/>
            <person name="Boyer J."/>
            <person name="Cattolico L."/>
            <person name="Confanioleri F."/>
            <person name="de Daruvar A."/>
            <person name="Despons L."/>
            <person name="Fabre E."/>
            <person name="Fairhead C."/>
            <person name="Ferry-Dumazet H."/>
            <person name="Groppi A."/>
            <person name="Hantraye F."/>
            <person name="Hennequin C."/>
            <person name="Jauniaux N."/>
            <person name="Joyet P."/>
            <person name="Kachouri R."/>
            <person name="Kerrest A."/>
            <person name="Koszul R."/>
            <person name="Lemaire M."/>
            <person name="Lesur I."/>
            <person name="Ma L."/>
            <person name="Muller H."/>
            <person name="Nicaud J.M."/>
            <person name="Nikolski M."/>
            <person name="Oztas S."/>
            <person name="Ozier-Kalogeropoulos O."/>
            <person name="Pellenz S."/>
            <person name="Potier S."/>
            <person name="Richard G.F."/>
            <person name="Straub M.L."/>
            <person name="Suleau A."/>
            <person name="Swennene D."/>
            <person name="Tekaia F."/>
            <person name="Wesolowski-Louvel M."/>
            <person name="Westhof E."/>
            <person name="Wirth B."/>
            <person name="Zeniou-Meyer M."/>
            <person name="Zivanovic I."/>
            <person name="Bolotin-Fukuhara M."/>
            <person name="Thierry A."/>
            <person name="Bouchier C."/>
            <person name="Caudron B."/>
            <person name="Scarpelli C."/>
            <person name="Gaillardin C."/>
            <person name="Weissenbach J."/>
            <person name="Wincker P."/>
            <person name="Souciet J.L."/>
        </authorList>
    </citation>
    <scope>NUCLEOTIDE SEQUENCE [LARGE SCALE GENOMIC DNA]</scope>
    <source>
        <strain evidence="2">ATCC 36239 / CBS 767 / BCRC 21394 / JCM 1990 / NBRC 0083 / IGC 2968</strain>
    </source>
</reference>
<dbReference type="OrthoDB" id="2205143at2759"/>
<dbReference type="RefSeq" id="XP_457721.2">
    <property type="nucleotide sequence ID" value="XM_457721.1"/>
</dbReference>
<dbReference type="Proteomes" id="UP000000599">
    <property type="component" value="Chromosome C"/>
</dbReference>
<evidence type="ECO:0000313" key="1">
    <source>
        <dbReference type="EMBL" id="CAG85749.2"/>
    </source>
</evidence>